<gene>
    <name evidence="1" type="ORF">BGW38_003893</name>
</gene>
<comment type="caution">
    <text evidence="1">The sequence shown here is derived from an EMBL/GenBank/DDBJ whole genome shotgun (WGS) entry which is preliminary data.</text>
</comment>
<dbReference type="Proteomes" id="UP000780801">
    <property type="component" value="Unassembled WGS sequence"/>
</dbReference>
<keyword evidence="2" id="KW-1185">Reference proteome</keyword>
<name>A0A9P6KCI9_9FUNG</name>
<sequence>MLKCTGGVVYKGYFNDTSGSSDSNFWDRATQFEAGKWYNTITPRQDNTLVLGNTADRLGLIVDWRANTKGTEFRYVDRTGNNPAWGYSLLDLALDGKDYMWIAMEAGYVFLSMKPQRGSDMGGEMKNIGRPKDYP</sequence>
<protein>
    <submittedName>
        <fullName evidence="1">Uncharacterized protein</fullName>
    </submittedName>
</protein>
<dbReference type="EMBL" id="JAABOA010002536">
    <property type="protein sequence ID" value="KAF9579730.1"/>
    <property type="molecule type" value="Genomic_DNA"/>
</dbReference>
<evidence type="ECO:0000313" key="2">
    <source>
        <dbReference type="Proteomes" id="UP000780801"/>
    </source>
</evidence>
<dbReference type="AlphaFoldDB" id="A0A9P6KCI9"/>
<evidence type="ECO:0000313" key="1">
    <source>
        <dbReference type="EMBL" id="KAF9579730.1"/>
    </source>
</evidence>
<organism evidence="1 2">
    <name type="scientific">Lunasporangiospora selenospora</name>
    <dbReference type="NCBI Taxonomy" id="979761"/>
    <lineage>
        <taxon>Eukaryota</taxon>
        <taxon>Fungi</taxon>
        <taxon>Fungi incertae sedis</taxon>
        <taxon>Mucoromycota</taxon>
        <taxon>Mortierellomycotina</taxon>
        <taxon>Mortierellomycetes</taxon>
        <taxon>Mortierellales</taxon>
        <taxon>Mortierellaceae</taxon>
        <taxon>Lunasporangiospora</taxon>
    </lineage>
</organism>
<reference evidence="1" key="1">
    <citation type="journal article" date="2020" name="Fungal Divers.">
        <title>Resolving the Mortierellaceae phylogeny through synthesis of multi-gene phylogenetics and phylogenomics.</title>
        <authorList>
            <person name="Vandepol N."/>
            <person name="Liber J."/>
            <person name="Desiro A."/>
            <person name="Na H."/>
            <person name="Kennedy M."/>
            <person name="Barry K."/>
            <person name="Grigoriev I.V."/>
            <person name="Miller A.N."/>
            <person name="O'Donnell K."/>
            <person name="Stajich J.E."/>
            <person name="Bonito G."/>
        </authorList>
    </citation>
    <scope>NUCLEOTIDE SEQUENCE</scope>
    <source>
        <strain evidence="1">KOD1015</strain>
    </source>
</reference>
<feature type="non-terminal residue" evidence="1">
    <location>
        <position position="135"/>
    </location>
</feature>
<accession>A0A9P6KCI9</accession>
<proteinExistence type="predicted"/>